<evidence type="ECO:0000313" key="2">
    <source>
        <dbReference type="Proteomes" id="UP000712281"/>
    </source>
</evidence>
<dbReference type="AlphaFoldDB" id="A0A8S9H789"/>
<comment type="caution">
    <text evidence="1">The sequence shown here is derived from an EMBL/GenBank/DDBJ whole genome shotgun (WGS) entry which is preliminary data.</text>
</comment>
<name>A0A8S9H789_BRACR</name>
<evidence type="ECO:0000313" key="1">
    <source>
        <dbReference type="EMBL" id="KAF2554445.1"/>
    </source>
</evidence>
<protein>
    <submittedName>
        <fullName evidence="1">Uncharacterized protein</fullName>
    </submittedName>
</protein>
<reference evidence="1" key="1">
    <citation type="submission" date="2019-12" db="EMBL/GenBank/DDBJ databases">
        <title>Genome sequencing and annotation of Brassica cretica.</title>
        <authorList>
            <person name="Studholme D.J."/>
            <person name="Sarris P.F."/>
        </authorList>
    </citation>
    <scope>NUCLEOTIDE SEQUENCE</scope>
    <source>
        <strain evidence="1">PFS-001/15</strain>
        <tissue evidence="1">Leaf</tissue>
    </source>
</reference>
<gene>
    <name evidence="1" type="ORF">F2Q68_00016069</name>
</gene>
<dbReference type="EMBL" id="QGKW02001940">
    <property type="protein sequence ID" value="KAF2554445.1"/>
    <property type="molecule type" value="Genomic_DNA"/>
</dbReference>
<accession>A0A8S9H789</accession>
<organism evidence="1 2">
    <name type="scientific">Brassica cretica</name>
    <name type="common">Mustard</name>
    <dbReference type="NCBI Taxonomy" id="69181"/>
    <lineage>
        <taxon>Eukaryota</taxon>
        <taxon>Viridiplantae</taxon>
        <taxon>Streptophyta</taxon>
        <taxon>Embryophyta</taxon>
        <taxon>Tracheophyta</taxon>
        <taxon>Spermatophyta</taxon>
        <taxon>Magnoliopsida</taxon>
        <taxon>eudicotyledons</taxon>
        <taxon>Gunneridae</taxon>
        <taxon>Pentapetalae</taxon>
        <taxon>rosids</taxon>
        <taxon>malvids</taxon>
        <taxon>Brassicales</taxon>
        <taxon>Brassicaceae</taxon>
        <taxon>Brassiceae</taxon>
        <taxon>Brassica</taxon>
    </lineage>
</organism>
<sequence length="108" mass="11972">MKVEVGKRNGLVTYMEVEVDEDEQMSLSSRDSGPFIGLGIRGSQSGFGLVQSGFGFSGLSKSVPFGLYENSVRDRFGFYRVRVGLVNSSKNRYNPMYFRVRVPIGSSV</sequence>
<proteinExistence type="predicted"/>
<dbReference type="Proteomes" id="UP000712281">
    <property type="component" value="Unassembled WGS sequence"/>
</dbReference>